<proteinExistence type="predicted"/>
<dbReference type="FunFam" id="3.40.50.300:FF:000136">
    <property type="entry name" value="Replication factor C subunit 5"/>
    <property type="match status" value="1"/>
</dbReference>
<dbReference type="EMBL" id="JANCYU010000075">
    <property type="protein sequence ID" value="KAK4529068.1"/>
    <property type="molecule type" value="Genomic_DNA"/>
</dbReference>
<dbReference type="PANTHER" id="PTHR11669:SF1">
    <property type="entry name" value="REPLICATION FACTOR C SUBUNIT 3"/>
    <property type="match status" value="1"/>
</dbReference>
<reference evidence="2 3" key="1">
    <citation type="submission" date="2022-07" db="EMBL/GenBank/DDBJ databases">
        <title>Genome-wide signatures of adaptation to extreme environments.</title>
        <authorList>
            <person name="Cho C.H."/>
            <person name="Yoon H.S."/>
        </authorList>
    </citation>
    <scope>NUCLEOTIDE SEQUENCE [LARGE SCALE GENOMIC DNA]</scope>
    <source>
        <strain evidence="2 3">108.79 E11</strain>
    </source>
</reference>
<accession>A0AAV9INK7</accession>
<dbReference type="PANTHER" id="PTHR11669">
    <property type="entry name" value="REPLICATION FACTOR C / DNA POLYMERASE III GAMMA-TAU SUBUNIT"/>
    <property type="match status" value="1"/>
</dbReference>
<dbReference type="SUPFAM" id="SSF48019">
    <property type="entry name" value="post-AAA+ oligomerization domain-like"/>
    <property type="match status" value="1"/>
</dbReference>
<dbReference type="GO" id="GO:0006281">
    <property type="term" value="P:DNA repair"/>
    <property type="evidence" value="ECO:0007669"/>
    <property type="project" value="TreeGrafter"/>
</dbReference>
<evidence type="ECO:0008006" key="4">
    <source>
        <dbReference type="Google" id="ProtNLM"/>
    </source>
</evidence>
<dbReference type="SUPFAM" id="SSF52540">
    <property type="entry name" value="P-loop containing nucleoside triphosphate hydrolases"/>
    <property type="match status" value="1"/>
</dbReference>
<comment type="caution">
    <text evidence="2">The sequence shown here is derived from an EMBL/GenBank/DDBJ whole genome shotgun (WGS) entry which is preliminary data.</text>
</comment>
<dbReference type="GO" id="GO:0003689">
    <property type="term" value="F:DNA clamp loader activity"/>
    <property type="evidence" value="ECO:0007669"/>
    <property type="project" value="TreeGrafter"/>
</dbReference>
<dbReference type="Proteomes" id="UP001300502">
    <property type="component" value="Unassembled WGS sequence"/>
</dbReference>
<dbReference type="Pfam" id="PF13177">
    <property type="entry name" value="DNA_pol3_delta2"/>
    <property type="match status" value="1"/>
</dbReference>
<organism evidence="2 3">
    <name type="scientific">Galdieria yellowstonensis</name>
    <dbReference type="NCBI Taxonomy" id="3028027"/>
    <lineage>
        <taxon>Eukaryota</taxon>
        <taxon>Rhodophyta</taxon>
        <taxon>Bangiophyceae</taxon>
        <taxon>Galdieriales</taxon>
        <taxon>Galdieriaceae</taxon>
        <taxon>Galdieria</taxon>
    </lineage>
</organism>
<dbReference type="AlphaFoldDB" id="A0AAV9INK7"/>
<evidence type="ECO:0000256" key="1">
    <source>
        <dbReference type="ARBA" id="ARBA00022705"/>
    </source>
</evidence>
<dbReference type="GO" id="GO:0005634">
    <property type="term" value="C:nucleus"/>
    <property type="evidence" value="ECO:0007669"/>
    <property type="project" value="TreeGrafter"/>
</dbReference>
<keyword evidence="1" id="KW-0235">DNA replication</keyword>
<dbReference type="InterPro" id="IPR050238">
    <property type="entry name" value="DNA_Rep/Repair_Clamp_Loader"/>
</dbReference>
<protein>
    <recommendedName>
        <fullName evidence="4">Replication factor C subunit 3/5</fullName>
    </recommendedName>
</protein>
<dbReference type="Pfam" id="PF22534">
    <property type="entry name" value="RFC_C"/>
    <property type="match status" value="1"/>
</dbReference>
<dbReference type="Pfam" id="PF21960">
    <property type="entry name" value="RCF1-5-like_lid"/>
    <property type="match status" value="1"/>
</dbReference>
<keyword evidence="3" id="KW-1185">Reference proteome</keyword>
<gene>
    <name evidence="2" type="ORF">GAYE_SCF7681MG7018</name>
</gene>
<sequence>MSTQEEDKGLLWVDKYRPKTLDTLDIHPEWTEKLSSLCDQGNLPHLLFYGPSGAGKRTRIYAVLREIFASGIDKRQVQHKSLKVGDPPKEVELATITSAHHIELCPADVGYNDRLVIQEMVKEIASSKPIELGTVHRGYKVVVLHDIDAVSKQAQQALRRTMEKYTSCCRIIMTAESATRVMEPIRSRCLGIRISCPTEDEVKRVVKNIANKEGLSLPDSFVDQLVVTSEGNLRKAILWLQVSRAIGYSLDDNHKSINSTTWNMFSKCGFPWEQICYDIANTVIREQNPKQLWNIRNQLYDLFCHAIPGNVLFRKITTYLLRMVDEEVAPCICYWAAHYEHGMKQGTKEMFHLEAFLAKVMYLYYSHIHTQYSMALDDQL</sequence>
<evidence type="ECO:0000313" key="3">
    <source>
        <dbReference type="Proteomes" id="UP001300502"/>
    </source>
</evidence>
<name>A0AAV9INK7_9RHOD</name>
<dbReference type="Gene3D" id="1.10.8.60">
    <property type="match status" value="1"/>
</dbReference>
<dbReference type="GO" id="GO:0006261">
    <property type="term" value="P:DNA-templated DNA replication"/>
    <property type="evidence" value="ECO:0007669"/>
    <property type="project" value="TreeGrafter"/>
</dbReference>
<evidence type="ECO:0000313" key="2">
    <source>
        <dbReference type="EMBL" id="KAK4529068.1"/>
    </source>
</evidence>
<dbReference type="InterPro" id="IPR027417">
    <property type="entry name" value="P-loop_NTPase"/>
</dbReference>
<dbReference type="GO" id="GO:0003677">
    <property type="term" value="F:DNA binding"/>
    <property type="evidence" value="ECO:0007669"/>
    <property type="project" value="InterPro"/>
</dbReference>
<dbReference type="CDD" id="cd00009">
    <property type="entry name" value="AAA"/>
    <property type="match status" value="1"/>
</dbReference>
<dbReference type="Gene3D" id="1.20.272.10">
    <property type="match status" value="1"/>
</dbReference>
<dbReference type="GO" id="GO:0005663">
    <property type="term" value="C:DNA replication factor C complex"/>
    <property type="evidence" value="ECO:0007669"/>
    <property type="project" value="TreeGrafter"/>
</dbReference>
<dbReference type="Gene3D" id="3.40.50.300">
    <property type="entry name" value="P-loop containing nucleotide triphosphate hydrolases"/>
    <property type="match status" value="1"/>
</dbReference>
<dbReference type="InterPro" id="IPR008921">
    <property type="entry name" value="DNA_pol3_clamp-load_cplx_C"/>
</dbReference>